<dbReference type="GO" id="GO:0004674">
    <property type="term" value="F:protein serine/threonine kinase activity"/>
    <property type="evidence" value="ECO:0007669"/>
    <property type="project" value="UniProtKB-KW"/>
</dbReference>
<feature type="repeat" description="WD" evidence="11">
    <location>
        <begin position="413"/>
        <end position="456"/>
    </location>
</feature>
<dbReference type="RefSeq" id="WP_148344663.1">
    <property type="nucleotide sequence ID" value="NZ_VSFG01000008.1"/>
</dbReference>
<dbReference type="PROSITE" id="PS50011">
    <property type="entry name" value="PROTEIN_KINASE_DOM"/>
    <property type="match status" value="1"/>
</dbReference>
<dbReference type="AlphaFoldDB" id="A0A5D0NE59"/>
<dbReference type="FunFam" id="3.30.200.20:FF:000035">
    <property type="entry name" value="Serine/threonine protein kinase Stk1"/>
    <property type="match status" value="1"/>
</dbReference>
<dbReference type="InterPro" id="IPR001680">
    <property type="entry name" value="WD40_rpt"/>
</dbReference>
<dbReference type="InterPro" id="IPR020472">
    <property type="entry name" value="WD40_PAC1"/>
</dbReference>
<dbReference type="PROSITE" id="PS00107">
    <property type="entry name" value="PROTEIN_KINASE_ATP"/>
    <property type="match status" value="1"/>
</dbReference>
<evidence type="ECO:0000256" key="8">
    <source>
        <dbReference type="ARBA" id="ARBA00022840"/>
    </source>
</evidence>
<dbReference type="Proteomes" id="UP000323380">
    <property type="component" value="Unassembled WGS sequence"/>
</dbReference>
<dbReference type="CDD" id="cd00200">
    <property type="entry name" value="WD40"/>
    <property type="match status" value="1"/>
</dbReference>
<evidence type="ECO:0000256" key="10">
    <source>
        <dbReference type="ARBA" id="ARBA00048679"/>
    </source>
</evidence>
<evidence type="ECO:0000256" key="7">
    <source>
        <dbReference type="ARBA" id="ARBA00022777"/>
    </source>
</evidence>
<dbReference type="SUPFAM" id="SSF56112">
    <property type="entry name" value="Protein kinase-like (PK-like)"/>
    <property type="match status" value="1"/>
</dbReference>
<sequence>MEPGQVLGDRYRLVERLGRGGMGEVWSAADQGLDRRVAIKIVLAELDGEPGLIARLRQEARVAAGLQHPGITVVHDIGEHRAGDRVHPFFVMELLAGTDFRTLLAGHPDGLPVERVTELVAQVADALDYAHRKGVVHRDVKPANLMELAEGGVKICDFGICRYADATTQLTATGGMLGTPAYMAPEQYEGKPVDARADLYSLGCTLHALLTGRPPFTGSPATLMHQHLTADPPRLTVLRPDAPPELEHLMARLLAKDPEDRPATAADVAAALRDIPHRPADPAPGPVGDGITQENLPTEPVAVPPAGDDGTPPTTRAPRPPHLTRRRVLIGAAATAVAAVGGGGVALASLLKDHDRSDSDKPTGPIVLSGYFGAVNEVAVAQLRGKTVAVSGTADGTVRLWDLAAGEQVGAPLSGHTGAVFGVAVGHLNGRVIAVSGGDDNTVRVWDLAAGTQLGAPLSGHSDAVSAVAVGQLNGKTIAVSGAWGDGAVRMWDLAAGKQLGTPLTGHSDSVNAVALGQLKGKAIAVSGELDGTVRVSDLAAGKRLGAPLTGHRNAVYAVAVGELMGKAIAVSGGADGTVRVWDLAAGKQLGAPFENDSGNVNAVAVGQLNGKTIAVSGAGRGVVRVWDLVAWKQLGAPLTGHSDMVNVYGVTVDQMNGKTIAVSGAGDNALRVWDLAAGKPFTYPGS</sequence>
<dbReference type="Gene3D" id="2.130.10.10">
    <property type="entry name" value="YVTN repeat-like/Quinoprotein amine dehydrogenase"/>
    <property type="match status" value="2"/>
</dbReference>
<reference evidence="15 16" key="1">
    <citation type="submission" date="2019-08" db="EMBL/GenBank/DDBJ databases">
        <title>Actinomadura sp. nov. CYP1-5 isolated from mountain soil.</title>
        <authorList>
            <person name="Songsumanus A."/>
            <person name="Kuncharoen N."/>
            <person name="Kudo T."/>
            <person name="Yuki M."/>
            <person name="Igarashi Y."/>
            <person name="Tanasupawat S."/>
        </authorList>
    </citation>
    <scope>NUCLEOTIDE SEQUENCE [LARGE SCALE GENOMIC DNA]</scope>
    <source>
        <strain evidence="15 16">JCM 14158</strain>
    </source>
</reference>
<dbReference type="PANTHER" id="PTHR43289:SF6">
    <property type="entry name" value="SERINE_THREONINE-PROTEIN KINASE NEKL-3"/>
    <property type="match status" value="1"/>
</dbReference>
<keyword evidence="7 15" id="KW-0418">Kinase</keyword>
<feature type="repeat" description="WD" evidence="11">
    <location>
        <begin position="549"/>
        <end position="592"/>
    </location>
</feature>
<dbReference type="SUPFAM" id="SSF101908">
    <property type="entry name" value="Putative isomerase YbhE"/>
    <property type="match status" value="1"/>
</dbReference>
<evidence type="ECO:0000259" key="14">
    <source>
        <dbReference type="PROSITE" id="PS50011"/>
    </source>
</evidence>
<feature type="region of interest" description="Disordered" evidence="13">
    <location>
        <begin position="277"/>
        <end position="322"/>
    </location>
</feature>
<evidence type="ECO:0000256" key="1">
    <source>
        <dbReference type="ARBA" id="ARBA00012513"/>
    </source>
</evidence>
<dbReference type="SMART" id="SM00220">
    <property type="entry name" value="S_TKc"/>
    <property type="match status" value="1"/>
</dbReference>
<dbReference type="EC" id="2.7.11.1" evidence="1"/>
<evidence type="ECO:0000256" key="5">
    <source>
        <dbReference type="ARBA" id="ARBA00022737"/>
    </source>
</evidence>
<name>A0A5D0NE59_9ACTN</name>
<keyword evidence="5" id="KW-0677">Repeat</keyword>
<feature type="repeat" description="WD" evidence="11">
    <location>
        <begin position="639"/>
        <end position="684"/>
    </location>
</feature>
<dbReference type="InterPro" id="IPR000719">
    <property type="entry name" value="Prot_kinase_dom"/>
</dbReference>
<keyword evidence="6 12" id="KW-0547">Nucleotide-binding</keyword>
<keyword evidence="3 11" id="KW-0853">WD repeat</keyword>
<dbReference type="EMBL" id="VSFG01000008">
    <property type="protein sequence ID" value="TYB42511.1"/>
    <property type="molecule type" value="Genomic_DNA"/>
</dbReference>
<keyword evidence="2" id="KW-0723">Serine/threonine-protein kinase</keyword>
<organism evidence="15 16">
    <name type="scientific">Actinomadura chibensis</name>
    <dbReference type="NCBI Taxonomy" id="392828"/>
    <lineage>
        <taxon>Bacteria</taxon>
        <taxon>Bacillati</taxon>
        <taxon>Actinomycetota</taxon>
        <taxon>Actinomycetes</taxon>
        <taxon>Streptosporangiales</taxon>
        <taxon>Thermomonosporaceae</taxon>
        <taxon>Actinomadura</taxon>
    </lineage>
</organism>
<evidence type="ECO:0000313" key="16">
    <source>
        <dbReference type="Proteomes" id="UP000323380"/>
    </source>
</evidence>
<protein>
    <recommendedName>
        <fullName evidence="1">non-specific serine/threonine protein kinase</fullName>
        <ecNumber evidence="1">2.7.11.1</ecNumber>
    </recommendedName>
</protein>
<dbReference type="PROSITE" id="PS50294">
    <property type="entry name" value="WD_REPEATS_REGION"/>
    <property type="match status" value="2"/>
</dbReference>
<dbReference type="Pfam" id="PF00069">
    <property type="entry name" value="Pkinase"/>
    <property type="match status" value="1"/>
</dbReference>
<evidence type="ECO:0000256" key="4">
    <source>
        <dbReference type="ARBA" id="ARBA00022679"/>
    </source>
</evidence>
<gene>
    <name evidence="15" type="ORF">FXF69_32470</name>
</gene>
<dbReference type="InterPro" id="IPR015943">
    <property type="entry name" value="WD40/YVTN_repeat-like_dom_sf"/>
</dbReference>
<feature type="repeat" description="WD" evidence="11">
    <location>
        <begin position="368"/>
        <end position="411"/>
    </location>
</feature>
<dbReference type="Gene3D" id="1.10.510.10">
    <property type="entry name" value="Transferase(Phosphotransferase) domain 1"/>
    <property type="match status" value="1"/>
</dbReference>
<dbReference type="FunFam" id="1.10.510.10:FF:000021">
    <property type="entry name" value="Serine/threonine protein kinase"/>
    <property type="match status" value="1"/>
</dbReference>
<dbReference type="GO" id="GO:0045717">
    <property type="term" value="P:negative regulation of fatty acid biosynthetic process"/>
    <property type="evidence" value="ECO:0007669"/>
    <property type="project" value="UniProtKB-ARBA"/>
</dbReference>
<dbReference type="PANTHER" id="PTHR43289">
    <property type="entry name" value="MITOGEN-ACTIVATED PROTEIN KINASE KINASE KINASE 20-RELATED"/>
    <property type="match status" value="1"/>
</dbReference>
<dbReference type="Pfam" id="PF00400">
    <property type="entry name" value="WD40"/>
    <property type="match status" value="5"/>
</dbReference>
<dbReference type="CDD" id="cd14014">
    <property type="entry name" value="STKc_PknB_like"/>
    <property type="match status" value="1"/>
</dbReference>
<feature type="repeat" description="WD" evidence="11">
    <location>
        <begin position="458"/>
        <end position="502"/>
    </location>
</feature>
<accession>A0A5D0NE59</accession>
<dbReference type="SMART" id="SM00320">
    <property type="entry name" value="WD40"/>
    <property type="match status" value="7"/>
</dbReference>
<comment type="catalytic activity">
    <reaction evidence="9">
        <text>L-threonyl-[protein] + ATP = O-phospho-L-threonyl-[protein] + ADP + H(+)</text>
        <dbReference type="Rhea" id="RHEA:46608"/>
        <dbReference type="Rhea" id="RHEA-COMP:11060"/>
        <dbReference type="Rhea" id="RHEA-COMP:11605"/>
        <dbReference type="ChEBI" id="CHEBI:15378"/>
        <dbReference type="ChEBI" id="CHEBI:30013"/>
        <dbReference type="ChEBI" id="CHEBI:30616"/>
        <dbReference type="ChEBI" id="CHEBI:61977"/>
        <dbReference type="ChEBI" id="CHEBI:456216"/>
        <dbReference type="EC" id="2.7.11.1"/>
    </reaction>
</comment>
<keyword evidence="4" id="KW-0808">Transferase</keyword>
<comment type="caution">
    <text evidence="15">The sequence shown here is derived from an EMBL/GenBank/DDBJ whole genome shotgun (WGS) entry which is preliminary data.</text>
</comment>
<evidence type="ECO:0000256" key="2">
    <source>
        <dbReference type="ARBA" id="ARBA00022527"/>
    </source>
</evidence>
<proteinExistence type="predicted"/>
<dbReference type="PRINTS" id="PR00320">
    <property type="entry name" value="GPROTEINBRPT"/>
</dbReference>
<dbReference type="STRING" id="1220554.GCA_001552135_01691"/>
<keyword evidence="8 12" id="KW-0067">ATP-binding</keyword>
<dbReference type="PROSITE" id="PS00678">
    <property type="entry name" value="WD_REPEATS_1"/>
    <property type="match status" value="5"/>
</dbReference>
<feature type="compositionally biased region" description="Low complexity" evidence="13">
    <location>
        <begin position="304"/>
        <end position="317"/>
    </location>
</feature>
<evidence type="ECO:0000256" key="11">
    <source>
        <dbReference type="PROSITE-ProRule" id="PRU00221"/>
    </source>
</evidence>
<feature type="binding site" evidence="12">
    <location>
        <position position="40"/>
    </location>
    <ligand>
        <name>ATP</name>
        <dbReference type="ChEBI" id="CHEBI:30616"/>
    </ligand>
</feature>
<dbReference type="Gene3D" id="3.30.200.20">
    <property type="entry name" value="Phosphorylase Kinase, domain 1"/>
    <property type="match status" value="1"/>
</dbReference>
<dbReference type="InterPro" id="IPR011009">
    <property type="entry name" value="Kinase-like_dom_sf"/>
</dbReference>
<evidence type="ECO:0000313" key="15">
    <source>
        <dbReference type="EMBL" id="TYB42511.1"/>
    </source>
</evidence>
<evidence type="ECO:0000256" key="13">
    <source>
        <dbReference type="SAM" id="MobiDB-lite"/>
    </source>
</evidence>
<feature type="domain" description="Protein kinase" evidence="14">
    <location>
        <begin position="11"/>
        <end position="280"/>
    </location>
</feature>
<dbReference type="InterPro" id="IPR017441">
    <property type="entry name" value="Protein_kinase_ATP_BS"/>
</dbReference>
<evidence type="ECO:0000256" key="3">
    <source>
        <dbReference type="ARBA" id="ARBA00022574"/>
    </source>
</evidence>
<dbReference type="PROSITE" id="PS50082">
    <property type="entry name" value="WD_REPEATS_2"/>
    <property type="match status" value="5"/>
</dbReference>
<evidence type="ECO:0000256" key="12">
    <source>
        <dbReference type="PROSITE-ProRule" id="PRU10141"/>
    </source>
</evidence>
<dbReference type="InterPro" id="IPR019775">
    <property type="entry name" value="WD40_repeat_CS"/>
</dbReference>
<dbReference type="GO" id="GO:0005524">
    <property type="term" value="F:ATP binding"/>
    <property type="evidence" value="ECO:0007669"/>
    <property type="project" value="UniProtKB-UniRule"/>
</dbReference>
<keyword evidence="16" id="KW-1185">Reference proteome</keyword>
<comment type="catalytic activity">
    <reaction evidence="10">
        <text>L-seryl-[protein] + ATP = O-phospho-L-seryl-[protein] + ADP + H(+)</text>
        <dbReference type="Rhea" id="RHEA:17989"/>
        <dbReference type="Rhea" id="RHEA-COMP:9863"/>
        <dbReference type="Rhea" id="RHEA-COMP:11604"/>
        <dbReference type="ChEBI" id="CHEBI:15378"/>
        <dbReference type="ChEBI" id="CHEBI:29999"/>
        <dbReference type="ChEBI" id="CHEBI:30616"/>
        <dbReference type="ChEBI" id="CHEBI:83421"/>
        <dbReference type="ChEBI" id="CHEBI:456216"/>
        <dbReference type="EC" id="2.7.11.1"/>
    </reaction>
</comment>
<evidence type="ECO:0000256" key="9">
    <source>
        <dbReference type="ARBA" id="ARBA00047899"/>
    </source>
</evidence>
<evidence type="ECO:0000256" key="6">
    <source>
        <dbReference type="ARBA" id="ARBA00022741"/>
    </source>
</evidence>